<sequence length="374" mass="40626">MKNIVILLGILILAGVGVWYLNSRNINLSSFPNIPLPLSQNVPSPKDAKDAPATEVIAQGLDTPWSIAFLPDGNMLVTERKGTVRLNENPIATIKNSKEIGEGGLLGIALDPNFSANYYVYLYYTYSESGGNTLNRVVRMKYKNNQLIDEKIIVEAIPGASNHNGGRVKFGPDGFLYITTGDAQNPSSAQDTNSLAGKILRVDENGNPAGGNPFGNRVYSFGHRNPQGITWDKNGALFETEHGPSGTETGNDEFNKIEIGKNYGWPDIRGKETKEGMVTPIAESGRTDTWAPAGLAYLNGKFYFTGLRGEALYEVTLNGASANLKTHFKGEFGRLRDVIVGPDGMLYLTTSNRDGRGVPKAGDDKIIRINPDKL</sequence>
<dbReference type="EMBL" id="MGHS01000049">
    <property type="protein sequence ID" value="OGM75671.1"/>
    <property type="molecule type" value="Genomic_DNA"/>
</dbReference>
<dbReference type="Pfam" id="PF07995">
    <property type="entry name" value="GSDH"/>
    <property type="match status" value="1"/>
</dbReference>
<dbReference type="PANTHER" id="PTHR19328">
    <property type="entry name" value="HEDGEHOG-INTERACTING PROTEIN"/>
    <property type="match status" value="1"/>
</dbReference>
<gene>
    <name evidence="2" type="ORF">A2210_02965</name>
</gene>
<evidence type="ECO:0000313" key="2">
    <source>
        <dbReference type="EMBL" id="OGM75671.1"/>
    </source>
</evidence>
<reference evidence="2 3" key="1">
    <citation type="journal article" date="2016" name="Nat. Commun.">
        <title>Thousands of microbial genomes shed light on interconnected biogeochemical processes in an aquifer system.</title>
        <authorList>
            <person name="Anantharaman K."/>
            <person name="Brown C.T."/>
            <person name="Hug L.A."/>
            <person name="Sharon I."/>
            <person name="Castelle C.J."/>
            <person name="Probst A.J."/>
            <person name="Thomas B.C."/>
            <person name="Singh A."/>
            <person name="Wilkins M.J."/>
            <person name="Karaoz U."/>
            <person name="Brodie E.L."/>
            <person name="Williams K.H."/>
            <person name="Hubbard S.S."/>
            <person name="Banfield J.F."/>
        </authorList>
    </citation>
    <scope>NUCLEOTIDE SEQUENCE [LARGE SCALE GENOMIC DNA]</scope>
</reference>
<dbReference type="SUPFAM" id="SSF50952">
    <property type="entry name" value="Soluble quinoprotein glucose dehydrogenase"/>
    <property type="match status" value="1"/>
</dbReference>
<dbReference type="Gene3D" id="2.120.10.30">
    <property type="entry name" value="TolB, C-terminal domain"/>
    <property type="match status" value="1"/>
</dbReference>
<dbReference type="InterPro" id="IPR011042">
    <property type="entry name" value="6-blade_b-propeller_TolB-like"/>
</dbReference>
<dbReference type="InterPro" id="IPR012938">
    <property type="entry name" value="Glc/Sorbosone_DH"/>
</dbReference>
<organism evidence="2 3">
    <name type="scientific">Candidatus Woesebacteria bacterium RIFOXYA1_FULL_40_18</name>
    <dbReference type="NCBI Taxonomy" id="1802532"/>
    <lineage>
        <taxon>Bacteria</taxon>
        <taxon>Candidatus Woeseibacteriota</taxon>
    </lineage>
</organism>
<dbReference type="InterPro" id="IPR011041">
    <property type="entry name" value="Quinoprot_gluc/sorb_DH_b-prop"/>
</dbReference>
<proteinExistence type="predicted"/>
<dbReference type="PANTHER" id="PTHR19328:SF13">
    <property type="entry name" value="HIPL1 PROTEIN"/>
    <property type="match status" value="1"/>
</dbReference>
<comment type="caution">
    <text evidence="2">The sequence shown here is derived from an EMBL/GenBank/DDBJ whole genome shotgun (WGS) entry which is preliminary data.</text>
</comment>
<accession>A0A1F8CHG0</accession>
<dbReference type="STRING" id="1802532.A2210_02965"/>
<evidence type="ECO:0000313" key="3">
    <source>
        <dbReference type="Proteomes" id="UP000177855"/>
    </source>
</evidence>
<evidence type="ECO:0000259" key="1">
    <source>
        <dbReference type="Pfam" id="PF07995"/>
    </source>
</evidence>
<dbReference type="Proteomes" id="UP000177855">
    <property type="component" value="Unassembled WGS sequence"/>
</dbReference>
<name>A0A1F8CHG0_9BACT</name>
<protein>
    <recommendedName>
        <fullName evidence="1">Glucose/Sorbosone dehydrogenase domain-containing protein</fullName>
    </recommendedName>
</protein>
<dbReference type="AlphaFoldDB" id="A0A1F8CHG0"/>
<feature type="domain" description="Glucose/Sorbosone dehydrogenase" evidence="1">
    <location>
        <begin position="61"/>
        <end position="356"/>
    </location>
</feature>